<dbReference type="Pfam" id="PF04972">
    <property type="entry name" value="BON"/>
    <property type="match status" value="1"/>
</dbReference>
<dbReference type="SUPFAM" id="SSF82689">
    <property type="entry name" value="Mechanosensitive channel protein MscS (YggB), C-terminal domain"/>
    <property type="match status" value="1"/>
</dbReference>
<feature type="compositionally biased region" description="Low complexity" evidence="8">
    <location>
        <begin position="380"/>
        <end position="403"/>
    </location>
</feature>
<evidence type="ECO:0000256" key="7">
    <source>
        <dbReference type="RuleBase" id="RU369025"/>
    </source>
</evidence>
<gene>
    <name evidence="11" type="ORF">DI396_14670</name>
</gene>
<accession>A0A2V4NAJ1</accession>
<comment type="subcellular location">
    <subcellularLocation>
        <location evidence="7">Cell inner membrane</location>
        <topology evidence="7">Multi-pass membrane protein</topology>
    </subcellularLocation>
    <subcellularLocation>
        <location evidence="1">Cell membrane</location>
        <topology evidence="1">Multi-pass membrane protein</topology>
    </subcellularLocation>
</comment>
<dbReference type="InterPro" id="IPR007055">
    <property type="entry name" value="BON_dom"/>
</dbReference>
<keyword evidence="7" id="KW-0813">Transport</keyword>
<dbReference type="InterPro" id="IPR023408">
    <property type="entry name" value="MscS_beta-dom_sf"/>
</dbReference>
<evidence type="ECO:0000256" key="9">
    <source>
        <dbReference type="SAM" id="SignalP"/>
    </source>
</evidence>
<feature type="region of interest" description="Disordered" evidence="8">
    <location>
        <begin position="380"/>
        <end position="440"/>
    </location>
</feature>
<comment type="function">
    <text evidence="7">Mechanosensitive channel that participates in the regulation of osmotic pressure changes within the cell, opening in response to stretch forces in the membrane lipid bilayer, without the need for other proteins. Contributes to normal resistance to hypoosmotic shock. Forms an ion channel of 1.0 nanosiemens conductance with a slight preference for anions.</text>
</comment>
<sequence length="440" mass="46631">MLLALSLWGVAAVPVSAQIATEQPSGTITVSDNAAQDAAIARRIRDILGELDGYDDISVTVTSGIVTLRGITPDAATTTRLDELVSRVEGVVAIENEVAETTDVAERLSPLVDRLRERIATVVSYLPLLAIAIAAFCAVVMLGFAIARRQQPWTRMAPNAFIADIYRQILRLVTVITALVVALDILGATALLSTILGAAGIAGLAIGFAVKDTVENFIASVLLSIRQPFKPNDTIEIDGDTGNVIRMTARATILLSFDGNHIRIPNSTVFKSRIINYTRNDERRLTFDIGVAPDADLASAQQVALVALQELPFVLAEPAPNAWLSGIGDSTVTLSLAAWIKQSETSLVMAQSEAIRHSLTALTEAGIDMPEPTYRLRGMTAAAPAASSEPATTAPPARAKPIPGHGTGAEAEASLKSMVNEEREALADADLLNREGANQE</sequence>
<dbReference type="InterPro" id="IPR011014">
    <property type="entry name" value="MscS_channel_TM-2"/>
</dbReference>
<dbReference type="InterPro" id="IPR049278">
    <property type="entry name" value="MS_channel_C"/>
</dbReference>
<dbReference type="SUPFAM" id="SSF82861">
    <property type="entry name" value="Mechanosensitive channel protein MscS (YggB), transmembrane region"/>
    <property type="match status" value="1"/>
</dbReference>
<name>A0A2V4NAJ1_9RHOB</name>
<keyword evidence="7" id="KW-0406">Ion transport</keyword>
<evidence type="ECO:0000256" key="2">
    <source>
        <dbReference type="ARBA" id="ARBA00008017"/>
    </source>
</evidence>
<dbReference type="InterPro" id="IPR010920">
    <property type="entry name" value="LSM_dom_sf"/>
</dbReference>
<organism evidence="11 12">
    <name type="scientific">Litorivita pollutaquae</name>
    <dbReference type="NCBI Taxonomy" id="2200892"/>
    <lineage>
        <taxon>Bacteria</taxon>
        <taxon>Pseudomonadati</taxon>
        <taxon>Pseudomonadota</taxon>
        <taxon>Alphaproteobacteria</taxon>
        <taxon>Rhodobacterales</taxon>
        <taxon>Paracoccaceae</taxon>
        <taxon>Litorivita</taxon>
    </lineage>
</organism>
<dbReference type="PANTHER" id="PTHR30221">
    <property type="entry name" value="SMALL-CONDUCTANCE MECHANOSENSITIVE CHANNEL"/>
    <property type="match status" value="1"/>
</dbReference>
<dbReference type="GO" id="GO:0005886">
    <property type="term" value="C:plasma membrane"/>
    <property type="evidence" value="ECO:0007669"/>
    <property type="project" value="UniProtKB-SubCell"/>
</dbReference>
<dbReference type="Pfam" id="PF21082">
    <property type="entry name" value="MS_channel_3rd"/>
    <property type="match status" value="1"/>
</dbReference>
<keyword evidence="12" id="KW-1185">Reference proteome</keyword>
<dbReference type="Gene3D" id="2.30.30.60">
    <property type="match status" value="1"/>
</dbReference>
<dbReference type="GO" id="GO:0008381">
    <property type="term" value="F:mechanosensitive monoatomic ion channel activity"/>
    <property type="evidence" value="ECO:0007669"/>
    <property type="project" value="InterPro"/>
</dbReference>
<evidence type="ECO:0000256" key="8">
    <source>
        <dbReference type="SAM" id="MobiDB-lite"/>
    </source>
</evidence>
<keyword evidence="3" id="KW-1003">Cell membrane</keyword>
<reference evidence="11 12" key="1">
    <citation type="submission" date="2018-05" db="EMBL/GenBank/DDBJ databases">
        <title>Oceanovita maritima gen. nov., sp. nov., a marine bacterium in the family Rhodobacteraceae isolated from surface seawater of Lundu port Xiamen, China.</title>
        <authorList>
            <person name="Hetharua B.H."/>
            <person name="Min D."/>
            <person name="Liao H."/>
            <person name="Tian Y."/>
        </authorList>
    </citation>
    <scope>NUCLEOTIDE SEQUENCE [LARGE SCALE GENOMIC DNA]</scope>
    <source>
        <strain evidence="11 12">FSX-11</strain>
    </source>
</reference>
<evidence type="ECO:0000313" key="12">
    <source>
        <dbReference type="Proteomes" id="UP000248012"/>
    </source>
</evidence>
<dbReference type="Gene3D" id="3.30.70.100">
    <property type="match status" value="1"/>
</dbReference>
<evidence type="ECO:0000256" key="5">
    <source>
        <dbReference type="ARBA" id="ARBA00022989"/>
    </source>
</evidence>
<dbReference type="InterPro" id="IPR045275">
    <property type="entry name" value="MscS_archaea/bacteria_type"/>
</dbReference>
<dbReference type="Proteomes" id="UP000248012">
    <property type="component" value="Unassembled WGS sequence"/>
</dbReference>
<feature type="transmembrane region" description="Helical" evidence="7">
    <location>
        <begin position="168"/>
        <end position="186"/>
    </location>
</feature>
<comment type="subunit">
    <text evidence="7">Homoheptamer.</text>
</comment>
<keyword evidence="5 7" id="KW-1133">Transmembrane helix</keyword>
<keyword evidence="7" id="KW-0407">Ion channel</keyword>
<dbReference type="Pfam" id="PF00924">
    <property type="entry name" value="MS_channel_2nd"/>
    <property type="match status" value="1"/>
</dbReference>
<comment type="caution">
    <text evidence="11">The sequence shown here is derived from an EMBL/GenBank/DDBJ whole genome shotgun (WGS) entry which is preliminary data.</text>
</comment>
<protein>
    <recommendedName>
        <fullName evidence="7">Small-conductance mechanosensitive channel</fullName>
    </recommendedName>
</protein>
<dbReference type="SUPFAM" id="SSF50182">
    <property type="entry name" value="Sm-like ribonucleoproteins"/>
    <property type="match status" value="1"/>
</dbReference>
<dbReference type="PANTHER" id="PTHR30221:SF1">
    <property type="entry name" value="SMALL-CONDUCTANCE MECHANOSENSITIVE CHANNEL"/>
    <property type="match status" value="1"/>
</dbReference>
<feature type="signal peptide" evidence="9">
    <location>
        <begin position="1"/>
        <end position="17"/>
    </location>
</feature>
<feature type="transmembrane region" description="Helical" evidence="7">
    <location>
        <begin position="125"/>
        <end position="147"/>
    </location>
</feature>
<keyword evidence="6 7" id="KW-0472">Membrane</keyword>
<comment type="caution">
    <text evidence="7">Lacks conserved residue(s) required for the propagation of feature annotation.</text>
</comment>
<dbReference type="OrthoDB" id="9793781at2"/>
<dbReference type="EMBL" id="QFVT01000012">
    <property type="protein sequence ID" value="PYC46600.1"/>
    <property type="molecule type" value="Genomic_DNA"/>
</dbReference>
<dbReference type="Gene3D" id="3.30.1340.30">
    <property type="match status" value="1"/>
</dbReference>
<dbReference type="Gene3D" id="1.10.287.1260">
    <property type="match status" value="1"/>
</dbReference>
<dbReference type="InterPro" id="IPR011066">
    <property type="entry name" value="MscS_channel_C_sf"/>
</dbReference>
<dbReference type="AlphaFoldDB" id="A0A2V4NAJ1"/>
<evidence type="ECO:0000313" key="11">
    <source>
        <dbReference type="EMBL" id="PYC46600.1"/>
    </source>
</evidence>
<dbReference type="InterPro" id="IPR006685">
    <property type="entry name" value="MscS_channel_2nd"/>
</dbReference>
<keyword evidence="4 7" id="KW-0812">Transmembrane</keyword>
<keyword evidence="9" id="KW-0732">Signal</keyword>
<keyword evidence="7" id="KW-0997">Cell inner membrane</keyword>
<evidence type="ECO:0000259" key="10">
    <source>
        <dbReference type="PROSITE" id="PS50914"/>
    </source>
</evidence>
<evidence type="ECO:0000256" key="6">
    <source>
        <dbReference type="ARBA" id="ARBA00023136"/>
    </source>
</evidence>
<dbReference type="PROSITE" id="PS50914">
    <property type="entry name" value="BON"/>
    <property type="match status" value="1"/>
</dbReference>
<feature type="chain" id="PRO_5015911965" description="Small-conductance mechanosensitive channel" evidence="9">
    <location>
        <begin position="18"/>
        <end position="440"/>
    </location>
</feature>
<evidence type="ECO:0000256" key="1">
    <source>
        <dbReference type="ARBA" id="ARBA00004651"/>
    </source>
</evidence>
<feature type="domain" description="BON" evidence="10">
    <location>
        <begin position="36"/>
        <end position="102"/>
    </location>
</feature>
<comment type="similarity">
    <text evidence="2 7">Belongs to the MscS (TC 1.A.23) family.</text>
</comment>
<evidence type="ECO:0000256" key="3">
    <source>
        <dbReference type="ARBA" id="ARBA00022475"/>
    </source>
</evidence>
<proteinExistence type="inferred from homology"/>
<evidence type="ECO:0000256" key="4">
    <source>
        <dbReference type="ARBA" id="ARBA00022692"/>
    </source>
</evidence>